<dbReference type="Gramene" id="KCW75018">
    <property type="protein sequence ID" value="KCW75018"/>
    <property type="gene ID" value="EUGRSUZ_E03795"/>
</dbReference>
<dbReference type="InterPro" id="IPR053781">
    <property type="entry name" value="F-box_AtFBL13-like"/>
</dbReference>
<organism evidence="2">
    <name type="scientific">Eucalyptus grandis</name>
    <name type="common">Flooded gum</name>
    <dbReference type="NCBI Taxonomy" id="71139"/>
    <lineage>
        <taxon>Eukaryota</taxon>
        <taxon>Viridiplantae</taxon>
        <taxon>Streptophyta</taxon>
        <taxon>Embryophyta</taxon>
        <taxon>Tracheophyta</taxon>
        <taxon>Spermatophyta</taxon>
        <taxon>Magnoliopsida</taxon>
        <taxon>eudicotyledons</taxon>
        <taxon>Gunneridae</taxon>
        <taxon>Pentapetalae</taxon>
        <taxon>rosids</taxon>
        <taxon>malvids</taxon>
        <taxon>Myrtales</taxon>
        <taxon>Myrtaceae</taxon>
        <taxon>Myrtoideae</taxon>
        <taxon>Eucalypteae</taxon>
        <taxon>Eucalyptus</taxon>
    </lineage>
</organism>
<dbReference type="STRING" id="71139.A0A059C991"/>
<dbReference type="PANTHER" id="PTHR31639">
    <property type="entry name" value="F-BOX PROTEIN-LIKE"/>
    <property type="match status" value="1"/>
</dbReference>
<accession>A0A059C991</accession>
<dbReference type="Pfam" id="PF00646">
    <property type="entry name" value="F-box"/>
    <property type="match status" value="1"/>
</dbReference>
<dbReference type="CDD" id="cd22160">
    <property type="entry name" value="F-box_AtFBL13-like"/>
    <property type="match status" value="1"/>
</dbReference>
<proteinExistence type="predicted"/>
<evidence type="ECO:0000313" key="2">
    <source>
        <dbReference type="EMBL" id="KCW75018.1"/>
    </source>
</evidence>
<dbReference type="InterPro" id="IPR036047">
    <property type="entry name" value="F-box-like_dom_sf"/>
</dbReference>
<dbReference type="AlphaFoldDB" id="A0A059C991"/>
<dbReference type="EMBL" id="KK198757">
    <property type="protein sequence ID" value="KCW75018.1"/>
    <property type="molecule type" value="Genomic_DNA"/>
</dbReference>
<dbReference type="Gene3D" id="1.20.1280.50">
    <property type="match status" value="1"/>
</dbReference>
<dbReference type="SUPFAM" id="SSF81383">
    <property type="entry name" value="F-box domain"/>
    <property type="match status" value="1"/>
</dbReference>
<reference evidence="2" key="1">
    <citation type="submission" date="2013-07" db="EMBL/GenBank/DDBJ databases">
        <title>The genome of Eucalyptus grandis.</title>
        <authorList>
            <person name="Schmutz J."/>
            <person name="Hayes R."/>
            <person name="Myburg A."/>
            <person name="Tuskan G."/>
            <person name="Grattapaglia D."/>
            <person name="Rokhsar D.S."/>
        </authorList>
    </citation>
    <scope>NUCLEOTIDE SEQUENCE</scope>
    <source>
        <tissue evidence="2">Leaf extractions</tissue>
    </source>
</reference>
<protein>
    <recommendedName>
        <fullName evidence="1">F-box domain-containing protein</fullName>
    </recommendedName>
</protein>
<dbReference type="InParanoid" id="A0A059C991"/>
<gene>
    <name evidence="2" type="ORF">EUGRSUZ_E03795</name>
</gene>
<dbReference type="OMA" id="FHTENIH"/>
<feature type="non-terminal residue" evidence="2">
    <location>
        <position position="1"/>
    </location>
</feature>
<dbReference type="PROSITE" id="PS50181">
    <property type="entry name" value="FBOX"/>
    <property type="match status" value="1"/>
</dbReference>
<dbReference type="PANTHER" id="PTHR31639:SF256">
    <property type="entry name" value="OS07G0242900 PROTEIN"/>
    <property type="match status" value="1"/>
</dbReference>
<sequence length="204" mass="23571">PGDLISALPDAVIHHIFSFLPLKDIVKTSVLSRQWRSTWTTTTHLVFYGFRPRNHVACSSDFRSILDSILIQCTSPATKRFHITNFKYEADRAKLDFWLRFVVGCRVDDLFLELITTKSRFVYVVRPFLHCSSWLVRLEVSWCRFSLGTTTRLPCLEFLSMAYVELESSGKSCFSDPYVAQLLGCEEHCNKFTECEIVGAHRFI</sequence>
<feature type="domain" description="F-box" evidence="1">
    <location>
        <begin position="2"/>
        <end position="50"/>
    </location>
</feature>
<dbReference type="InterPro" id="IPR001810">
    <property type="entry name" value="F-box_dom"/>
</dbReference>
<dbReference type="SMART" id="SM00256">
    <property type="entry name" value="FBOX"/>
    <property type="match status" value="1"/>
</dbReference>
<name>A0A059C991_EUCGR</name>
<evidence type="ECO:0000259" key="1">
    <source>
        <dbReference type="PROSITE" id="PS50181"/>
    </source>
</evidence>